<dbReference type="InterPro" id="IPR013549">
    <property type="entry name" value="DUF1731"/>
</dbReference>
<evidence type="ECO:0000256" key="1">
    <source>
        <dbReference type="ARBA" id="ARBA00009353"/>
    </source>
</evidence>
<evidence type="ECO:0000259" key="2">
    <source>
        <dbReference type="Pfam" id="PF01370"/>
    </source>
</evidence>
<keyword evidence="5" id="KW-1185">Reference proteome</keyword>
<dbReference type="OrthoDB" id="329806at2"/>
<dbReference type="PANTHER" id="PTHR11092">
    <property type="entry name" value="SUGAR NUCLEOTIDE EPIMERASE RELATED"/>
    <property type="match status" value="1"/>
</dbReference>
<dbReference type="EMBL" id="CP013118">
    <property type="protein sequence ID" value="ALO16778.1"/>
    <property type="molecule type" value="Genomic_DNA"/>
</dbReference>
<reference evidence="4 5" key="1">
    <citation type="submission" date="2015-11" db="EMBL/GenBank/DDBJ databases">
        <title>Description and complete genome sequence of a novel strain predominating in hypersaline microbial mats and representing a new family of the Bacteriodetes phylum.</title>
        <authorList>
            <person name="Spring S."/>
            <person name="Bunk B."/>
            <person name="Sproer C."/>
            <person name="Klenk H.-P."/>
        </authorList>
    </citation>
    <scope>NUCLEOTIDE SEQUENCE [LARGE SCALE GENOMIC DNA]</scope>
    <source>
        <strain evidence="4 5">L21-Spi-D4</strain>
    </source>
</reference>
<proteinExistence type="inferred from homology"/>
<dbReference type="InterPro" id="IPR010099">
    <property type="entry name" value="SDR39U1"/>
</dbReference>
<dbReference type="PANTHER" id="PTHR11092:SF0">
    <property type="entry name" value="EPIMERASE FAMILY PROTEIN SDR39U1"/>
    <property type="match status" value="1"/>
</dbReference>
<gene>
    <name evidence="4" type="ORF">L21SP5_03163</name>
</gene>
<name>A0A0S2I3F9_9BACT</name>
<dbReference type="Pfam" id="PF08338">
    <property type="entry name" value="DUF1731"/>
    <property type="match status" value="1"/>
</dbReference>
<dbReference type="NCBIfam" id="TIGR01777">
    <property type="entry name" value="yfcH"/>
    <property type="match status" value="1"/>
</dbReference>
<comment type="similarity">
    <text evidence="1">Belongs to the NAD(P)-dependent epimerase/dehydratase family. SDR39U1 subfamily.</text>
</comment>
<evidence type="ECO:0000313" key="4">
    <source>
        <dbReference type="EMBL" id="ALO16778.1"/>
    </source>
</evidence>
<protein>
    <submittedName>
        <fullName evidence="4">Epimerase family protein</fullName>
    </submittedName>
</protein>
<sequence>MVILVFGGTGLIGQEFCAHALMNNHQPIVVSRFPERYNIPYQIIGYADAAKPPVQRMLSGEFAAVNLTGANIASKSWSDSRKKYLLESRIDILDRIELFLQQAPQEPDALLQSSAIGYYGNTGSKKIDENSAPGSGFLSELAQKWEERFQKVELEDTRKLIMRTGIVLSNNGGMLPKVLKPFKLFAGGVIGSGKQYVSWIHIQDQVRAMMHLIEDKYTHGVYNLTAPEPVTMKTFTKAVGKTLRRPAFFKVPSFVIKAMYGQMGKETILEGTRVYPKRLQDYEFEFIFTDVNLALKNLLIKQKKQK</sequence>
<feature type="domain" description="DUF1731" evidence="3">
    <location>
        <begin position="251"/>
        <end position="298"/>
    </location>
</feature>
<dbReference type="Pfam" id="PF01370">
    <property type="entry name" value="Epimerase"/>
    <property type="match status" value="1"/>
</dbReference>
<evidence type="ECO:0000259" key="3">
    <source>
        <dbReference type="Pfam" id="PF08338"/>
    </source>
</evidence>
<dbReference type="Gene3D" id="3.40.50.720">
    <property type="entry name" value="NAD(P)-binding Rossmann-like Domain"/>
    <property type="match status" value="1"/>
</dbReference>
<dbReference type="KEGG" id="blq:L21SP5_03163"/>
<accession>A0A0S2I3F9</accession>
<dbReference type="SUPFAM" id="SSF51735">
    <property type="entry name" value="NAD(P)-binding Rossmann-fold domains"/>
    <property type="match status" value="1"/>
</dbReference>
<organism evidence="4 5">
    <name type="scientific">Salinivirga cyanobacteriivorans</name>
    <dbReference type="NCBI Taxonomy" id="1307839"/>
    <lineage>
        <taxon>Bacteria</taxon>
        <taxon>Pseudomonadati</taxon>
        <taxon>Bacteroidota</taxon>
        <taxon>Bacteroidia</taxon>
        <taxon>Bacteroidales</taxon>
        <taxon>Salinivirgaceae</taxon>
        <taxon>Salinivirga</taxon>
    </lineage>
</organism>
<dbReference type="STRING" id="1307839.L21SP5_03163"/>
<dbReference type="AlphaFoldDB" id="A0A0S2I3F9"/>
<dbReference type="InterPro" id="IPR036291">
    <property type="entry name" value="NAD(P)-bd_dom_sf"/>
</dbReference>
<dbReference type="Proteomes" id="UP000064893">
    <property type="component" value="Chromosome"/>
</dbReference>
<evidence type="ECO:0000313" key="5">
    <source>
        <dbReference type="Proteomes" id="UP000064893"/>
    </source>
</evidence>
<dbReference type="RefSeq" id="WP_057954129.1">
    <property type="nucleotide sequence ID" value="NZ_CP013118.1"/>
</dbReference>
<dbReference type="InterPro" id="IPR001509">
    <property type="entry name" value="Epimerase_deHydtase"/>
</dbReference>
<feature type="domain" description="NAD-dependent epimerase/dehydratase" evidence="2">
    <location>
        <begin position="3"/>
        <end position="224"/>
    </location>
</feature>